<dbReference type="InterPro" id="IPR050261">
    <property type="entry name" value="FrsA_esterase"/>
</dbReference>
<dbReference type="PANTHER" id="PTHR22946:SF9">
    <property type="entry name" value="POLYKETIDE TRANSFERASE AF380"/>
    <property type="match status" value="1"/>
</dbReference>
<evidence type="ECO:0000313" key="3">
    <source>
        <dbReference type="EMBL" id="GAG39353.1"/>
    </source>
</evidence>
<organism evidence="3">
    <name type="scientific">marine sediment metagenome</name>
    <dbReference type="NCBI Taxonomy" id="412755"/>
    <lineage>
        <taxon>unclassified sequences</taxon>
        <taxon>metagenomes</taxon>
        <taxon>ecological metagenomes</taxon>
    </lineage>
</organism>
<evidence type="ECO:0000256" key="1">
    <source>
        <dbReference type="ARBA" id="ARBA00022801"/>
    </source>
</evidence>
<name>X0XRR3_9ZZZZ</name>
<comment type="caution">
    <text evidence="3">The sequence shown here is derived from an EMBL/GenBank/DDBJ whole genome shotgun (WGS) entry which is preliminary data.</text>
</comment>
<evidence type="ECO:0000259" key="2">
    <source>
        <dbReference type="Pfam" id="PF00326"/>
    </source>
</evidence>
<dbReference type="PANTHER" id="PTHR22946">
    <property type="entry name" value="DIENELACTONE HYDROLASE DOMAIN-CONTAINING PROTEIN-RELATED"/>
    <property type="match status" value="1"/>
</dbReference>
<protein>
    <recommendedName>
        <fullName evidence="2">Peptidase S9 prolyl oligopeptidase catalytic domain-containing protein</fullName>
    </recommendedName>
</protein>
<reference evidence="3" key="1">
    <citation type="journal article" date="2014" name="Front. Microbiol.">
        <title>High frequency of phylogenetically diverse reductive dehalogenase-homologous genes in deep subseafloor sedimentary metagenomes.</title>
        <authorList>
            <person name="Kawai M."/>
            <person name="Futagami T."/>
            <person name="Toyoda A."/>
            <person name="Takaki Y."/>
            <person name="Nishi S."/>
            <person name="Hori S."/>
            <person name="Arai W."/>
            <person name="Tsubouchi T."/>
            <person name="Morono Y."/>
            <person name="Uchiyama I."/>
            <person name="Ito T."/>
            <person name="Fujiyama A."/>
            <person name="Inagaki F."/>
            <person name="Takami H."/>
        </authorList>
    </citation>
    <scope>NUCLEOTIDE SEQUENCE</scope>
    <source>
        <strain evidence="3">Expedition CK06-06</strain>
    </source>
</reference>
<dbReference type="InterPro" id="IPR001375">
    <property type="entry name" value="Peptidase_S9_cat"/>
</dbReference>
<proteinExistence type="predicted"/>
<gene>
    <name evidence="3" type="ORF">S01H1_62107</name>
</gene>
<keyword evidence="1" id="KW-0378">Hydrolase</keyword>
<feature type="domain" description="Peptidase S9 prolyl oligopeptidase catalytic" evidence="2">
    <location>
        <begin position="30"/>
        <end position="251"/>
    </location>
</feature>
<dbReference type="Pfam" id="PF00326">
    <property type="entry name" value="Peptidase_S9"/>
    <property type="match status" value="1"/>
</dbReference>
<dbReference type="EMBL" id="BARS01040773">
    <property type="protein sequence ID" value="GAG39353.1"/>
    <property type="molecule type" value="Genomic_DNA"/>
</dbReference>
<feature type="non-terminal residue" evidence="3">
    <location>
        <position position="1"/>
    </location>
</feature>
<dbReference type="GO" id="GO:0008236">
    <property type="term" value="F:serine-type peptidase activity"/>
    <property type="evidence" value="ECO:0007669"/>
    <property type="project" value="InterPro"/>
</dbReference>
<dbReference type="InterPro" id="IPR029058">
    <property type="entry name" value="AB_hydrolase_fold"/>
</dbReference>
<dbReference type="Gene3D" id="3.40.50.1820">
    <property type="entry name" value="alpha/beta hydrolase"/>
    <property type="match status" value="1"/>
</dbReference>
<feature type="non-terminal residue" evidence="3">
    <location>
        <position position="253"/>
    </location>
</feature>
<accession>X0XRR3</accession>
<dbReference type="GO" id="GO:0006508">
    <property type="term" value="P:proteolysis"/>
    <property type="evidence" value="ECO:0007669"/>
    <property type="project" value="InterPro"/>
</dbReference>
<dbReference type="GO" id="GO:0016788">
    <property type="term" value="F:hydrolase activity, acting on ester bonds"/>
    <property type="evidence" value="ECO:0007669"/>
    <property type="project" value="UniProtKB-ARBA"/>
</dbReference>
<sequence length="253" mass="28753">TEPPQDGFKAIVFNHGYVPPADYRTTERYSAYVDYLAWSGFVVLKIDYRGHGDSQGQPTGSYFSPGYTIDSIAALKSLQTLDIIDPKGIGMWGHSMAGNLVLRAMLIEPDIKAGVIWAGAVYSYDDFVKYGIDDNTYRPPENLETQEASGRRRRSREIFDTYGRPDSQVDYWKAVSLTENIEFLNSPLQIHHARNDEVVSIGYSYDLTAVLQENGKEYEFYNYEGGGHNLNSPYFDQAMLRTVEFFQNKLESE</sequence>
<dbReference type="AlphaFoldDB" id="X0XRR3"/>
<dbReference type="SUPFAM" id="SSF53474">
    <property type="entry name" value="alpha/beta-Hydrolases"/>
    <property type="match status" value="1"/>
</dbReference>